<dbReference type="InterPro" id="IPR051694">
    <property type="entry name" value="Immunoregulatory_rcpt-like"/>
</dbReference>
<sequence length="282" mass="29152">MSVNATFFLSSTVDKCIYNGASIDANDLTANGNLCAYVEGVNRVWACSAPDRVCWTYSQTCKGGDSTTPDDSQIACSSNGDEWCCTENDECTRTPGQINICWGLWRNPVFNMSSSEALVYNQEHYSTLGSTTTSAAASTSTSPPATNAAEASSAASASASTTASASASSQATAEAGSSSLSTGAVAGIAVGCAVGGIALAGLAGLLIWRRRKRSGSGATPQWANDQSAVEPKQSGSEPLSHELHTDNQLHEADGSPVYFQQQQGGTPPKSSGTHELPGQRYP</sequence>
<evidence type="ECO:0000256" key="1">
    <source>
        <dbReference type="ARBA" id="ARBA00004167"/>
    </source>
</evidence>
<dbReference type="GO" id="GO:0016020">
    <property type="term" value="C:membrane"/>
    <property type="evidence" value="ECO:0007669"/>
    <property type="project" value="UniProtKB-SubCell"/>
</dbReference>
<evidence type="ECO:0000256" key="4">
    <source>
        <dbReference type="ARBA" id="ARBA00023136"/>
    </source>
</evidence>
<dbReference type="CDD" id="cd21699">
    <property type="entry name" value="JMTM_APP_like"/>
    <property type="match status" value="1"/>
</dbReference>
<reference evidence="7" key="1">
    <citation type="submission" date="2023-06" db="EMBL/GenBank/DDBJ databases">
        <title>Multi-omics analyses reveal the molecular pathogenesis toolkit of Lasiodiplodia hormozganensis, a cross-kingdom pathogen.</title>
        <authorList>
            <person name="Felix C."/>
            <person name="Meneses R."/>
            <person name="Goncalves M.F.M."/>
            <person name="Tilleman L."/>
            <person name="Duarte A.S."/>
            <person name="Jorrin-Novo J.V."/>
            <person name="Van De Peer Y."/>
            <person name="Deforce D."/>
            <person name="Van Nieuwerburgh F."/>
            <person name="Esteves A.C."/>
            <person name="Alves A."/>
        </authorList>
    </citation>
    <scope>NUCLEOTIDE SEQUENCE</scope>
    <source>
        <strain evidence="7">CBS 339.90</strain>
    </source>
</reference>
<evidence type="ECO:0000313" key="8">
    <source>
        <dbReference type="Proteomes" id="UP001175001"/>
    </source>
</evidence>
<comment type="caution">
    <text evidence="7">The sequence shown here is derived from an EMBL/GenBank/DDBJ whole genome shotgun (WGS) entry which is preliminary data.</text>
</comment>
<feature type="transmembrane region" description="Helical" evidence="6">
    <location>
        <begin position="184"/>
        <end position="208"/>
    </location>
</feature>
<evidence type="ECO:0000256" key="5">
    <source>
        <dbReference type="SAM" id="MobiDB-lite"/>
    </source>
</evidence>
<organism evidence="7 8">
    <name type="scientific">Lasiodiplodia hormozganensis</name>
    <dbReference type="NCBI Taxonomy" id="869390"/>
    <lineage>
        <taxon>Eukaryota</taxon>
        <taxon>Fungi</taxon>
        <taxon>Dikarya</taxon>
        <taxon>Ascomycota</taxon>
        <taxon>Pezizomycotina</taxon>
        <taxon>Dothideomycetes</taxon>
        <taxon>Dothideomycetes incertae sedis</taxon>
        <taxon>Botryosphaeriales</taxon>
        <taxon>Botryosphaeriaceae</taxon>
        <taxon>Lasiodiplodia</taxon>
    </lineage>
</organism>
<feature type="compositionally biased region" description="Basic and acidic residues" evidence="5">
    <location>
        <begin position="239"/>
        <end position="253"/>
    </location>
</feature>
<feature type="compositionally biased region" description="Polar residues" evidence="5">
    <location>
        <begin position="216"/>
        <end position="237"/>
    </location>
</feature>
<dbReference type="AlphaFoldDB" id="A0AA39Y7Y6"/>
<feature type="compositionally biased region" description="Polar residues" evidence="5">
    <location>
        <begin position="258"/>
        <end position="273"/>
    </location>
</feature>
<proteinExistence type="predicted"/>
<keyword evidence="2 6" id="KW-0812">Transmembrane</keyword>
<name>A0AA39Y7Y6_9PEZI</name>
<dbReference type="PANTHER" id="PTHR15549:SF26">
    <property type="entry name" value="AXIAL BUDDING PATTERN PROTEIN 2-RELATED"/>
    <property type="match status" value="1"/>
</dbReference>
<dbReference type="GO" id="GO:0071944">
    <property type="term" value="C:cell periphery"/>
    <property type="evidence" value="ECO:0007669"/>
    <property type="project" value="UniProtKB-ARBA"/>
</dbReference>
<keyword evidence="4 6" id="KW-0472">Membrane</keyword>
<evidence type="ECO:0000313" key="7">
    <source>
        <dbReference type="EMBL" id="KAK0647613.1"/>
    </source>
</evidence>
<accession>A0AA39Y7Y6</accession>
<evidence type="ECO:0000256" key="6">
    <source>
        <dbReference type="SAM" id="Phobius"/>
    </source>
</evidence>
<dbReference type="EMBL" id="JAUJDW010000047">
    <property type="protein sequence ID" value="KAK0647613.1"/>
    <property type="molecule type" value="Genomic_DNA"/>
</dbReference>
<dbReference type="PANTHER" id="PTHR15549">
    <property type="entry name" value="PAIRED IMMUNOGLOBULIN-LIKE TYPE 2 RECEPTOR"/>
    <property type="match status" value="1"/>
</dbReference>
<keyword evidence="3 6" id="KW-1133">Transmembrane helix</keyword>
<protein>
    <recommendedName>
        <fullName evidence="9">Carcinoembryonic antigen-related cell adhesion molecule 1</fullName>
    </recommendedName>
</protein>
<dbReference type="Proteomes" id="UP001175001">
    <property type="component" value="Unassembled WGS sequence"/>
</dbReference>
<keyword evidence="8" id="KW-1185">Reference proteome</keyword>
<evidence type="ECO:0000256" key="3">
    <source>
        <dbReference type="ARBA" id="ARBA00022989"/>
    </source>
</evidence>
<evidence type="ECO:0000256" key="2">
    <source>
        <dbReference type="ARBA" id="ARBA00022692"/>
    </source>
</evidence>
<gene>
    <name evidence="7" type="ORF">DIS24_g7583</name>
</gene>
<feature type="region of interest" description="Disordered" evidence="5">
    <location>
        <begin position="215"/>
        <end position="282"/>
    </location>
</feature>
<feature type="region of interest" description="Disordered" evidence="5">
    <location>
        <begin position="133"/>
        <end position="153"/>
    </location>
</feature>
<evidence type="ECO:0008006" key="9">
    <source>
        <dbReference type="Google" id="ProtNLM"/>
    </source>
</evidence>
<comment type="subcellular location">
    <subcellularLocation>
        <location evidence="1">Membrane</location>
        <topology evidence="1">Single-pass membrane protein</topology>
    </subcellularLocation>
</comment>